<organism evidence="2 3">
    <name type="scientific">Pholiota conissans</name>
    <dbReference type="NCBI Taxonomy" id="109636"/>
    <lineage>
        <taxon>Eukaryota</taxon>
        <taxon>Fungi</taxon>
        <taxon>Dikarya</taxon>
        <taxon>Basidiomycota</taxon>
        <taxon>Agaricomycotina</taxon>
        <taxon>Agaricomycetes</taxon>
        <taxon>Agaricomycetidae</taxon>
        <taxon>Agaricales</taxon>
        <taxon>Agaricineae</taxon>
        <taxon>Strophariaceae</taxon>
        <taxon>Pholiota</taxon>
    </lineage>
</organism>
<evidence type="ECO:0000313" key="2">
    <source>
        <dbReference type="EMBL" id="KAF9470547.1"/>
    </source>
</evidence>
<dbReference type="Proteomes" id="UP000807469">
    <property type="component" value="Unassembled WGS sequence"/>
</dbReference>
<gene>
    <name evidence="2" type="ORF">BDN70DRAFT_763591</name>
</gene>
<sequence>MFFKHDGTTLFTATITLHNTGILDASTKSITEFANATSTLPMDINLWQRRCAHHSHASIMQLSKDDLVFGLILSSKGQPDPICEPCLAGKMTSAPFPSSTRLSTQPLELIHSDLH</sequence>
<dbReference type="InterPro" id="IPR025724">
    <property type="entry name" value="GAG-pre-integrase_dom"/>
</dbReference>
<comment type="caution">
    <text evidence="2">The sequence shown here is derived from an EMBL/GenBank/DDBJ whole genome shotgun (WGS) entry which is preliminary data.</text>
</comment>
<feature type="domain" description="GAG-pre-integrase" evidence="1">
    <location>
        <begin position="34"/>
        <end position="91"/>
    </location>
</feature>
<protein>
    <recommendedName>
        <fullName evidence="1">GAG-pre-integrase domain-containing protein</fullName>
    </recommendedName>
</protein>
<dbReference type="OrthoDB" id="7691805at2759"/>
<proteinExistence type="predicted"/>
<feature type="non-terminal residue" evidence="2">
    <location>
        <position position="115"/>
    </location>
</feature>
<reference evidence="2" key="1">
    <citation type="submission" date="2020-11" db="EMBL/GenBank/DDBJ databases">
        <authorList>
            <consortium name="DOE Joint Genome Institute"/>
            <person name="Ahrendt S."/>
            <person name="Riley R."/>
            <person name="Andreopoulos W."/>
            <person name="Labutti K."/>
            <person name="Pangilinan J."/>
            <person name="Ruiz-Duenas F.J."/>
            <person name="Barrasa J.M."/>
            <person name="Sanchez-Garcia M."/>
            <person name="Camarero S."/>
            <person name="Miyauchi S."/>
            <person name="Serrano A."/>
            <person name="Linde D."/>
            <person name="Babiker R."/>
            <person name="Drula E."/>
            <person name="Ayuso-Fernandez I."/>
            <person name="Pacheco R."/>
            <person name="Padilla G."/>
            <person name="Ferreira P."/>
            <person name="Barriuso J."/>
            <person name="Kellner H."/>
            <person name="Castanera R."/>
            <person name="Alfaro M."/>
            <person name="Ramirez L."/>
            <person name="Pisabarro A.G."/>
            <person name="Kuo A."/>
            <person name="Tritt A."/>
            <person name="Lipzen A."/>
            <person name="He G."/>
            <person name="Yan M."/>
            <person name="Ng V."/>
            <person name="Cullen D."/>
            <person name="Martin F."/>
            <person name="Rosso M.-N."/>
            <person name="Henrissat B."/>
            <person name="Hibbett D."/>
            <person name="Martinez A.T."/>
            <person name="Grigoriev I.V."/>
        </authorList>
    </citation>
    <scope>NUCLEOTIDE SEQUENCE</scope>
    <source>
        <strain evidence="2">CIRM-BRFM 674</strain>
    </source>
</reference>
<dbReference type="AlphaFoldDB" id="A0A9P5YK28"/>
<dbReference type="EMBL" id="MU155941">
    <property type="protein sequence ID" value="KAF9470547.1"/>
    <property type="molecule type" value="Genomic_DNA"/>
</dbReference>
<dbReference type="Pfam" id="PF13976">
    <property type="entry name" value="gag_pre-integrs"/>
    <property type="match status" value="1"/>
</dbReference>
<name>A0A9P5YK28_9AGAR</name>
<keyword evidence="3" id="KW-1185">Reference proteome</keyword>
<evidence type="ECO:0000259" key="1">
    <source>
        <dbReference type="Pfam" id="PF13976"/>
    </source>
</evidence>
<accession>A0A9P5YK28</accession>
<evidence type="ECO:0000313" key="3">
    <source>
        <dbReference type="Proteomes" id="UP000807469"/>
    </source>
</evidence>